<feature type="transmembrane region" description="Helical" evidence="7">
    <location>
        <begin position="70"/>
        <end position="90"/>
    </location>
</feature>
<accession>A0ABT8FYF0</accession>
<keyword evidence="6 7" id="KW-0472">Membrane</keyword>
<evidence type="ECO:0000313" key="10">
    <source>
        <dbReference type="Proteomes" id="UP001172738"/>
    </source>
</evidence>
<protein>
    <submittedName>
        <fullName evidence="9">ABC transporter permease subunit</fullName>
    </submittedName>
</protein>
<reference evidence="9" key="1">
    <citation type="submission" date="2023-06" db="EMBL/GenBank/DDBJ databases">
        <title>SYSU T00b26.</title>
        <authorList>
            <person name="Gao L."/>
            <person name="Fang B.-Z."/>
            <person name="Li W.-J."/>
        </authorList>
    </citation>
    <scope>NUCLEOTIDE SEQUENCE</scope>
    <source>
        <strain evidence="9">SYSU T00b26</strain>
    </source>
</reference>
<dbReference type="PROSITE" id="PS50928">
    <property type="entry name" value="ABC_TM1"/>
    <property type="match status" value="1"/>
</dbReference>
<evidence type="ECO:0000256" key="7">
    <source>
        <dbReference type="RuleBase" id="RU363032"/>
    </source>
</evidence>
<dbReference type="InterPro" id="IPR035906">
    <property type="entry name" value="MetI-like_sf"/>
</dbReference>
<evidence type="ECO:0000256" key="4">
    <source>
        <dbReference type="ARBA" id="ARBA00022692"/>
    </source>
</evidence>
<name>A0ABT8FYF0_9MICO</name>
<evidence type="ECO:0000256" key="2">
    <source>
        <dbReference type="ARBA" id="ARBA00022448"/>
    </source>
</evidence>
<comment type="caution">
    <text evidence="9">The sequence shown here is derived from an EMBL/GenBank/DDBJ whole genome shotgun (WGS) entry which is preliminary data.</text>
</comment>
<feature type="transmembrane region" description="Helical" evidence="7">
    <location>
        <begin position="132"/>
        <end position="152"/>
    </location>
</feature>
<evidence type="ECO:0000313" key="9">
    <source>
        <dbReference type="EMBL" id="MDN4471857.1"/>
    </source>
</evidence>
<proteinExistence type="inferred from homology"/>
<keyword evidence="4 7" id="KW-0812">Transmembrane</keyword>
<evidence type="ECO:0000256" key="3">
    <source>
        <dbReference type="ARBA" id="ARBA00022475"/>
    </source>
</evidence>
<keyword evidence="2 7" id="KW-0813">Transport</keyword>
<feature type="transmembrane region" description="Helical" evidence="7">
    <location>
        <begin position="102"/>
        <end position="120"/>
    </location>
</feature>
<feature type="domain" description="ABC transmembrane type-1" evidence="8">
    <location>
        <begin position="58"/>
        <end position="252"/>
    </location>
</feature>
<keyword evidence="5 7" id="KW-1133">Transmembrane helix</keyword>
<dbReference type="PANTHER" id="PTHR30151:SF20">
    <property type="entry name" value="ABC TRANSPORTER PERMEASE PROTEIN HI_0355-RELATED"/>
    <property type="match status" value="1"/>
</dbReference>
<sequence>MRRLPSWATAVLSAVGLLAAWWISSLTIFANVGSGNTQAIPTPVQVIQDFGEIGLGFYWTHFSVTLHEAALGYLWGNGLALALAALVMVIPRLEGVVSQLAVITYCIPIVAIGPLLVLIFEVPDRGEPSGTAVFMAALSVFFTTVVGSLLGLHAADKASLDLVSVYGGNAWMQLRKVRVVAALPAVLTALQIAVPAAFLGAVLGEYFGKVETGIGVAMVIAQQALNSPRVWGIALMSGLIALVLYLGVGLLTRLATPWSKGAAA</sequence>
<dbReference type="InterPro" id="IPR000515">
    <property type="entry name" value="MetI-like"/>
</dbReference>
<keyword evidence="10" id="KW-1185">Reference proteome</keyword>
<comment type="similarity">
    <text evidence="7">Belongs to the binding-protein-dependent transport system permease family.</text>
</comment>
<dbReference type="Proteomes" id="UP001172738">
    <property type="component" value="Unassembled WGS sequence"/>
</dbReference>
<keyword evidence="3" id="KW-1003">Cell membrane</keyword>
<evidence type="ECO:0000256" key="6">
    <source>
        <dbReference type="ARBA" id="ARBA00023136"/>
    </source>
</evidence>
<comment type="subcellular location">
    <subcellularLocation>
        <location evidence="1 7">Cell membrane</location>
        <topology evidence="1 7">Multi-pass membrane protein</topology>
    </subcellularLocation>
</comment>
<dbReference type="SUPFAM" id="SSF161098">
    <property type="entry name" value="MetI-like"/>
    <property type="match status" value="1"/>
</dbReference>
<dbReference type="Pfam" id="PF00528">
    <property type="entry name" value="BPD_transp_1"/>
    <property type="match status" value="1"/>
</dbReference>
<feature type="transmembrane region" description="Helical" evidence="7">
    <location>
        <begin position="179"/>
        <end position="203"/>
    </location>
</feature>
<evidence type="ECO:0000256" key="5">
    <source>
        <dbReference type="ARBA" id="ARBA00022989"/>
    </source>
</evidence>
<organism evidence="9 10">
    <name type="scientific">Demequina zhanjiangensis</name>
    <dbReference type="NCBI Taxonomy" id="3051659"/>
    <lineage>
        <taxon>Bacteria</taxon>
        <taxon>Bacillati</taxon>
        <taxon>Actinomycetota</taxon>
        <taxon>Actinomycetes</taxon>
        <taxon>Micrococcales</taxon>
        <taxon>Demequinaceae</taxon>
        <taxon>Demequina</taxon>
    </lineage>
</organism>
<dbReference type="RefSeq" id="WP_301125908.1">
    <property type="nucleotide sequence ID" value="NZ_JAUHPV010000001.1"/>
</dbReference>
<dbReference type="Gene3D" id="1.10.3720.10">
    <property type="entry name" value="MetI-like"/>
    <property type="match status" value="1"/>
</dbReference>
<dbReference type="EMBL" id="JAUHPV010000001">
    <property type="protein sequence ID" value="MDN4471857.1"/>
    <property type="molecule type" value="Genomic_DNA"/>
</dbReference>
<feature type="transmembrane region" description="Helical" evidence="7">
    <location>
        <begin position="230"/>
        <end position="251"/>
    </location>
</feature>
<dbReference type="PANTHER" id="PTHR30151">
    <property type="entry name" value="ALKANE SULFONATE ABC TRANSPORTER-RELATED, MEMBRANE SUBUNIT"/>
    <property type="match status" value="1"/>
</dbReference>
<gene>
    <name evidence="9" type="ORF">QQX04_02475</name>
</gene>
<evidence type="ECO:0000259" key="8">
    <source>
        <dbReference type="PROSITE" id="PS50928"/>
    </source>
</evidence>
<evidence type="ECO:0000256" key="1">
    <source>
        <dbReference type="ARBA" id="ARBA00004651"/>
    </source>
</evidence>